<proteinExistence type="predicted"/>
<accession>A0A9X2KTT4</accession>
<evidence type="ECO:0000313" key="2">
    <source>
        <dbReference type="EMBL" id="MCP8899624.1"/>
    </source>
</evidence>
<dbReference type="SUPFAM" id="SSF51182">
    <property type="entry name" value="RmlC-like cupins"/>
    <property type="match status" value="1"/>
</dbReference>
<dbReference type="Gene3D" id="2.60.120.10">
    <property type="entry name" value="Jelly Rolls"/>
    <property type="match status" value="1"/>
</dbReference>
<keyword evidence="3" id="KW-1185">Reference proteome</keyword>
<dbReference type="InterPro" id="IPR013096">
    <property type="entry name" value="Cupin_2"/>
</dbReference>
<reference evidence="2" key="2">
    <citation type="submission" date="2023-01" db="EMBL/GenBank/DDBJ databases">
        <title>Gilvimarinus xylanilyticus HB14 isolated from Caulerpa lentillifera aquaculture base in Hainan, China.</title>
        <authorList>
            <person name="Zhang Y.-J."/>
        </authorList>
    </citation>
    <scope>NUCLEOTIDE SEQUENCE</scope>
    <source>
        <strain evidence="2">HB14</strain>
    </source>
</reference>
<dbReference type="Proteomes" id="UP001139319">
    <property type="component" value="Unassembled WGS sequence"/>
</dbReference>
<organism evidence="2 3">
    <name type="scientific">Gilvimarinus xylanilyticus</name>
    <dbReference type="NCBI Taxonomy" id="2944139"/>
    <lineage>
        <taxon>Bacteria</taxon>
        <taxon>Pseudomonadati</taxon>
        <taxon>Pseudomonadota</taxon>
        <taxon>Gammaproteobacteria</taxon>
        <taxon>Cellvibrionales</taxon>
        <taxon>Cellvibrionaceae</taxon>
        <taxon>Gilvimarinus</taxon>
    </lineage>
</organism>
<reference evidence="2" key="1">
    <citation type="submission" date="2022-05" db="EMBL/GenBank/DDBJ databases">
        <authorList>
            <person name="Sun H.-N."/>
        </authorList>
    </citation>
    <scope>NUCLEOTIDE SEQUENCE</scope>
    <source>
        <strain evidence="2">HB14</strain>
    </source>
</reference>
<evidence type="ECO:0000313" key="3">
    <source>
        <dbReference type="Proteomes" id="UP001139319"/>
    </source>
</evidence>
<dbReference type="RefSeq" id="WP_253967916.1">
    <property type="nucleotide sequence ID" value="NZ_JAMFTH010000002.1"/>
</dbReference>
<dbReference type="Pfam" id="PF07883">
    <property type="entry name" value="Cupin_2"/>
    <property type="match status" value="1"/>
</dbReference>
<feature type="domain" description="Cupin type-2" evidence="1">
    <location>
        <begin position="40"/>
        <end position="106"/>
    </location>
</feature>
<dbReference type="AlphaFoldDB" id="A0A9X2KTT4"/>
<evidence type="ECO:0000259" key="1">
    <source>
        <dbReference type="Pfam" id="PF07883"/>
    </source>
</evidence>
<dbReference type="CDD" id="cd06981">
    <property type="entry name" value="cupin_reut_a1446"/>
    <property type="match status" value="1"/>
</dbReference>
<dbReference type="InterPro" id="IPR014710">
    <property type="entry name" value="RmlC-like_jellyroll"/>
</dbReference>
<protein>
    <submittedName>
        <fullName evidence="2">Cupin domain-containing protein</fullName>
    </submittedName>
</protein>
<dbReference type="EMBL" id="JAMFTH010000002">
    <property type="protein sequence ID" value="MCP8899624.1"/>
    <property type="molecule type" value="Genomic_DNA"/>
</dbReference>
<sequence>MSELTVGNLLADIPDELSRELIQPLLEGDGVRIERIVSHGHASEPDFWYEQDEHEWVILLSGGAVLRWDSGAEQALAPGDYVFIPAATRHRVEGTLPDEHSVWLAVFFPPRADA</sequence>
<gene>
    <name evidence="2" type="ORF">M6D89_09960</name>
</gene>
<dbReference type="InterPro" id="IPR011051">
    <property type="entry name" value="RmlC_Cupin_sf"/>
</dbReference>
<comment type="caution">
    <text evidence="2">The sequence shown here is derived from an EMBL/GenBank/DDBJ whole genome shotgun (WGS) entry which is preliminary data.</text>
</comment>
<name>A0A9X2KTT4_9GAMM</name>